<dbReference type="InterPro" id="IPR010869">
    <property type="entry name" value="DUF1501"/>
</dbReference>
<reference evidence="2 3" key="1">
    <citation type="submission" date="2018-07" db="EMBL/GenBank/DDBJ databases">
        <title>Genomic Encyclopedia of Type Strains, Phase III (KMG-III): the genomes of soil and plant-associated and newly described type strains.</title>
        <authorList>
            <person name="Whitman W."/>
        </authorList>
    </citation>
    <scope>NUCLEOTIDE SEQUENCE [LARGE SCALE GENOMIC DNA]</scope>
    <source>
        <strain evidence="2 3">CECT 8525</strain>
    </source>
</reference>
<keyword evidence="3" id="KW-1185">Reference proteome</keyword>
<dbReference type="PANTHER" id="PTHR43737">
    <property type="entry name" value="BLL7424 PROTEIN"/>
    <property type="match status" value="1"/>
</dbReference>
<protein>
    <submittedName>
        <fullName evidence="2">Uncharacterized protein (DUF1501 family)</fullName>
    </submittedName>
</protein>
<name>A0A368Z5G3_9RHOB</name>
<keyword evidence="1" id="KW-0732">Signal</keyword>
<sequence length="395" mass="42117">MPNLNLNRRFFLKSAALIGCSAAAHPLMSSMTFAALPGDNRLVVIILRGAMDGLDAIQPYGDPMLRKLRSKLSLGPQNGAADLDGFYALHPQLLPLLPLWQKGELAFAHAVSTPYRDKRSHFDGQDLLEAGTGDDLPVDRRIGGWLNRLLQAIPGSTAETAYSVGVEQMKILSGAAAHLSWAPSASLRMSPQAQLLLEHVYHDDPLFRDAARDAAQIGAETPMMDKTQGPAADARALGAFAASRLNDQSRIAAFSIAGWDTHASQEAVLGRALDRLAAAILALRDGLGPNWERTTVMAMTEFGRTVRENGSAGTDHGTGGALLMAGGAIRGGRAYGDWPGLGEGQLYAGRDLMPTRDVRAYAAWAMRGLFGTGRDVLEQTIFPGLDLGDDPGILA</sequence>
<dbReference type="Proteomes" id="UP000253345">
    <property type="component" value="Unassembled WGS sequence"/>
</dbReference>
<organism evidence="2 3">
    <name type="scientific">Paracoccus lutimaris</name>
    <dbReference type="NCBI Taxonomy" id="1490030"/>
    <lineage>
        <taxon>Bacteria</taxon>
        <taxon>Pseudomonadati</taxon>
        <taxon>Pseudomonadota</taxon>
        <taxon>Alphaproteobacteria</taxon>
        <taxon>Rhodobacterales</taxon>
        <taxon>Paracoccaceae</taxon>
        <taxon>Paracoccus</taxon>
    </lineage>
</organism>
<dbReference type="PROSITE" id="PS51318">
    <property type="entry name" value="TAT"/>
    <property type="match status" value="1"/>
</dbReference>
<feature type="chain" id="PRO_5016793526" evidence="1">
    <location>
        <begin position="35"/>
        <end position="395"/>
    </location>
</feature>
<feature type="signal peptide" evidence="1">
    <location>
        <begin position="1"/>
        <end position="34"/>
    </location>
</feature>
<proteinExistence type="predicted"/>
<dbReference type="Pfam" id="PF07394">
    <property type="entry name" value="DUF1501"/>
    <property type="match status" value="1"/>
</dbReference>
<dbReference type="AlphaFoldDB" id="A0A368Z5G3"/>
<dbReference type="RefSeq" id="WP_114348420.1">
    <property type="nucleotide sequence ID" value="NZ_QPJL01000004.1"/>
</dbReference>
<dbReference type="EMBL" id="QPJL01000004">
    <property type="protein sequence ID" value="RCW86706.1"/>
    <property type="molecule type" value="Genomic_DNA"/>
</dbReference>
<evidence type="ECO:0000313" key="3">
    <source>
        <dbReference type="Proteomes" id="UP000253345"/>
    </source>
</evidence>
<gene>
    <name evidence="2" type="ORF">DFP89_10493</name>
</gene>
<dbReference type="PANTHER" id="PTHR43737:SF1">
    <property type="entry name" value="DUF1501 DOMAIN-CONTAINING PROTEIN"/>
    <property type="match status" value="1"/>
</dbReference>
<comment type="caution">
    <text evidence="2">The sequence shown here is derived from an EMBL/GenBank/DDBJ whole genome shotgun (WGS) entry which is preliminary data.</text>
</comment>
<dbReference type="InterPro" id="IPR006311">
    <property type="entry name" value="TAT_signal"/>
</dbReference>
<dbReference type="OrthoDB" id="9779968at2"/>
<evidence type="ECO:0000256" key="1">
    <source>
        <dbReference type="SAM" id="SignalP"/>
    </source>
</evidence>
<evidence type="ECO:0000313" key="2">
    <source>
        <dbReference type="EMBL" id="RCW86706.1"/>
    </source>
</evidence>
<accession>A0A368Z5G3</accession>